<dbReference type="Gene3D" id="3.40.50.10610">
    <property type="entry name" value="ABC-type transport auxiliary lipoprotein component"/>
    <property type="match status" value="1"/>
</dbReference>
<dbReference type="Gene3D" id="1.25.40.10">
    <property type="entry name" value="Tetratricopeptide repeat domain"/>
    <property type="match status" value="1"/>
</dbReference>
<accession>A0AA49JTM8</accession>
<evidence type="ECO:0000313" key="2">
    <source>
        <dbReference type="EMBL" id="WKW11708.1"/>
    </source>
</evidence>
<dbReference type="RefSeq" id="WP_367887404.1">
    <property type="nucleotide sequence ID" value="NZ_CP130612.1"/>
</dbReference>
<evidence type="ECO:0000313" key="4">
    <source>
        <dbReference type="Proteomes" id="UP001229955"/>
    </source>
</evidence>
<dbReference type="AlphaFoldDB" id="A0AA49JTM8"/>
<accession>A0AA49JZC2</accession>
<evidence type="ECO:0000256" key="1">
    <source>
        <dbReference type="SAM" id="SignalP"/>
    </source>
</evidence>
<dbReference type="KEGG" id="pspc:Strain318_000968"/>
<dbReference type="Proteomes" id="UP001229955">
    <property type="component" value="Chromosome"/>
</dbReference>
<feature type="chain" id="PRO_5041267892" description="Curli production assembly/transport component CsgG" evidence="1">
    <location>
        <begin position="22"/>
        <end position="237"/>
    </location>
</feature>
<dbReference type="InterPro" id="IPR005534">
    <property type="entry name" value="Curli_assmbl/transp-comp_CsgG"/>
</dbReference>
<dbReference type="GO" id="GO:0030288">
    <property type="term" value="C:outer membrane-bounded periplasmic space"/>
    <property type="evidence" value="ECO:0007669"/>
    <property type="project" value="InterPro"/>
</dbReference>
<organism evidence="2">
    <name type="scientific">Pseudogemmatithrix spongiicola</name>
    <dbReference type="NCBI Taxonomy" id="3062599"/>
    <lineage>
        <taxon>Bacteria</taxon>
        <taxon>Pseudomonadati</taxon>
        <taxon>Gemmatimonadota</taxon>
        <taxon>Gemmatimonadia</taxon>
        <taxon>Gemmatimonadales</taxon>
        <taxon>Gemmatimonadaceae</taxon>
        <taxon>Pseudogemmatithrix</taxon>
    </lineage>
</organism>
<gene>
    <name evidence="2" type="ORF">Strain138_000968</name>
    <name evidence="3" type="ORF">Strain318_000968</name>
</gene>
<keyword evidence="4" id="KW-1185">Reference proteome</keyword>
<keyword evidence="1" id="KW-0732">Signal</keyword>
<protein>
    <recommendedName>
        <fullName evidence="5">Curli production assembly/transport component CsgG</fullName>
    </recommendedName>
</protein>
<dbReference type="EMBL" id="CP130612">
    <property type="protein sequence ID" value="WKW11708.1"/>
    <property type="molecule type" value="Genomic_DNA"/>
</dbReference>
<evidence type="ECO:0000313" key="3">
    <source>
        <dbReference type="EMBL" id="WKW14618.1"/>
    </source>
</evidence>
<name>A0AA49JTM8_9BACT</name>
<sequence length="237" mass="25754">MLKQIVRATATLAIAALPLVAQDDTRPTVAVLPFVNSAIGAANAELAPLSKGIADLLIIELAQNTGIRVVERENIEAILREQNLARDGRVDDATAARIGRILGAKHMITGSFVTDRSGTMVLTLKTIDVETTRISWTHMDRDRTDNFLALVSKVGQAANRGLNLPALTPQARQTSEARTQAQARVPFRAVVMYSRAISAQDEGNRQEALTLFNQVVNEFPEFEDAKKARERLQGSGG</sequence>
<dbReference type="EMBL" id="CP130613">
    <property type="protein sequence ID" value="WKW14618.1"/>
    <property type="molecule type" value="Genomic_DNA"/>
</dbReference>
<feature type="signal peptide" evidence="1">
    <location>
        <begin position="1"/>
        <end position="21"/>
    </location>
</feature>
<reference evidence="2" key="1">
    <citation type="submission" date="2023-07" db="EMBL/GenBank/DDBJ databases">
        <authorList>
            <person name="Haufschild T."/>
            <person name="Kallscheuer N."/>
            <person name="Hammer J."/>
            <person name="Kohn T."/>
            <person name="Kabuu M."/>
            <person name="Jogler M."/>
            <person name="Wohfarth N."/>
            <person name="Heuer A."/>
            <person name="Rohde M."/>
            <person name="van Teeseling M.C.F."/>
            <person name="Jogler C."/>
        </authorList>
    </citation>
    <scope>NUCLEOTIDE SEQUENCE</scope>
    <source>
        <strain evidence="2">Strain 138</strain>
        <strain evidence="3">Strain 318</strain>
    </source>
</reference>
<evidence type="ECO:0008006" key="5">
    <source>
        <dbReference type="Google" id="ProtNLM"/>
    </source>
</evidence>
<proteinExistence type="predicted"/>
<dbReference type="InterPro" id="IPR011990">
    <property type="entry name" value="TPR-like_helical_dom_sf"/>
</dbReference>
<dbReference type="Pfam" id="PF03783">
    <property type="entry name" value="CsgG"/>
    <property type="match status" value="1"/>
</dbReference>